<gene>
    <name evidence="3" type="ORF">KQX54_012055</name>
</gene>
<dbReference type="InterPro" id="IPR001995">
    <property type="entry name" value="Peptidase_A2_cat"/>
</dbReference>
<dbReference type="Gene3D" id="2.40.70.10">
    <property type="entry name" value="Acid Proteases"/>
    <property type="match status" value="1"/>
</dbReference>
<reference evidence="3 4" key="1">
    <citation type="journal article" date="2021" name="J. Hered.">
        <title>A chromosome-level genome assembly of the parasitoid wasp, Cotesia glomerata (Hymenoptera: Braconidae).</title>
        <authorList>
            <person name="Pinto B.J."/>
            <person name="Weis J.J."/>
            <person name="Gamble T."/>
            <person name="Ode P.J."/>
            <person name="Paul R."/>
            <person name="Zaspel J.M."/>
        </authorList>
    </citation>
    <scope>NUCLEOTIDE SEQUENCE [LARGE SCALE GENOMIC DNA]</scope>
    <source>
        <strain evidence="3">CgM1</strain>
    </source>
</reference>
<comment type="caution">
    <text evidence="3">The sequence shown here is derived from an EMBL/GenBank/DDBJ whole genome shotgun (WGS) entry which is preliminary data.</text>
</comment>
<dbReference type="InterPro" id="IPR021109">
    <property type="entry name" value="Peptidase_aspartic_dom_sf"/>
</dbReference>
<keyword evidence="4" id="KW-1185">Reference proteome</keyword>
<dbReference type="PROSITE" id="PS50175">
    <property type="entry name" value="ASP_PROT_RETROV"/>
    <property type="match status" value="1"/>
</dbReference>
<evidence type="ECO:0000256" key="1">
    <source>
        <dbReference type="ARBA" id="ARBA00022801"/>
    </source>
</evidence>
<feature type="domain" description="Peptidase A2" evidence="2">
    <location>
        <begin position="93"/>
        <end position="128"/>
    </location>
</feature>
<sequence length="383" mass="43664">MATTATTMAAIATTMATTTANTVPTKPRPPTIYAEYWSFKLEKAGAASSLTGSAYAEISEDCERVVKEISVKLYGKMHTTIQLNTIKVYAGKATFLIDTGAEINLIREDILEARVEIDESRKTRLHGITSEAVITLGKVELDIEKRKTKFDVVGDQFNLEADGILGLTFLEDHGVKINFEDRKITFGNNTFDFCKDTIEIPERSIQMVHIRVVNAGEEGYGKQRKKKITEELKSETLNITEEEEFLEDEFKKELTRMEKGVITRQCGERITLRDVRNASTEQMRTYNRQKKFEEILNNETNIQGDFRIEIDGKIRLATGRKKVEKLVKKELEKIMFLRHLQDHQLDEIVGYLGIGDLVQIANPRRKTTTEALGYKKLRKMLLT</sequence>
<evidence type="ECO:0000259" key="2">
    <source>
        <dbReference type="PROSITE" id="PS50175"/>
    </source>
</evidence>
<accession>A0AAV7I712</accession>
<evidence type="ECO:0000313" key="3">
    <source>
        <dbReference type="EMBL" id="KAH0546607.1"/>
    </source>
</evidence>
<dbReference type="GO" id="GO:0004190">
    <property type="term" value="F:aspartic-type endopeptidase activity"/>
    <property type="evidence" value="ECO:0007669"/>
    <property type="project" value="InterPro"/>
</dbReference>
<dbReference type="Proteomes" id="UP000826195">
    <property type="component" value="Unassembled WGS sequence"/>
</dbReference>
<dbReference type="AlphaFoldDB" id="A0AAV7I712"/>
<dbReference type="GO" id="GO:0006508">
    <property type="term" value="P:proteolysis"/>
    <property type="evidence" value="ECO:0007669"/>
    <property type="project" value="InterPro"/>
</dbReference>
<protein>
    <recommendedName>
        <fullName evidence="2">Peptidase A2 domain-containing protein</fullName>
    </recommendedName>
</protein>
<proteinExistence type="predicted"/>
<evidence type="ECO:0000313" key="4">
    <source>
        <dbReference type="Proteomes" id="UP000826195"/>
    </source>
</evidence>
<name>A0AAV7I712_COTGL</name>
<organism evidence="3 4">
    <name type="scientific">Cotesia glomerata</name>
    <name type="common">Lepidopteran parasitic wasp</name>
    <name type="synonym">Apanteles glomeratus</name>
    <dbReference type="NCBI Taxonomy" id="32391"/>
    <lineage>
        <taxon>Eukaryota</taxon>
        <taxon>Metazoa</taxon>
        <taxon>Ecdysozoa</taxon>
        <taxon>Arthropoda</taxon>
        <taxon>Hexapoda</taxon>
        <taxon>Insecta</taxon>
        <taxon>Pterygota</taxon>
        <taxon>Neoptera</taxon>
        <taxon>Endopterygota</taxon>
        <taxon>Hymenoptera</taxon>
        <taxon>Apocrita</taxon>
        <taxon>Ichneumonoidea</taxon>
        <taxon>Braconidae</taxon>
        <taxon>Microgastrinae</taxon>
        <taxon>Cotesia</taxon>
    </lineage>
</organism>
<dbReference type="CDD" id="cd00303">
    <property type="entry name" value="retropepsin_like"/>
    <property type="match status" value="1"/>
</dbReference>
<dbReference type="EMBL" id="JAHXZJ010002237">
    <property type="protein sequence ID" value="KAH0546607.1"/>
    <property type="molecule type" value="Genomic_DNA"/>
</dbReference>
<keyword evidence="1" id="KW-0378">Hydrolase</keyword>
<dbReference type="SUPFAM" id="SSF50630">
    <property type="entry name" value="Acid proteases"/>
    <property type="match status" value="1"/>
</dbReference>